<dbReference type="Proteomes" id="UP000255367">
    <property type="component" value="Unassembled WGS sequence"/>
</dbReference>
<keyword evidence="2" id="KW-0175">Coiled coil</keyword>
<dbReference type="CDD" id="cd00093">
    <property type="entry name" value="HTH_XRE"/>
    <property type="match status" value="1"/>
</dbReference>
<evidence type="ECO:0000256" key="1">
    <source>
        <dbReference type="ARBA" id="ARBA00023125"/>
    </source>
</evidence>
<dbReference type="Gene3D" id="1.10.260.40">
    <property type="entry name" value="lambda repressor-like DNA-binding domains"/>
    <property type="match status" value="1"/>
</dbReference>
<dbReference type="InterPro" id="IPR010982">
    <property type="entry name" value="Lambda_DNA-bd_dom_sf"/>
</dbReference>
<protein>
    <submittedName>
        <fullName evidence="4">Helix-turn-helix</fullName>
    </submittedName>
</protein>
<dbReference type="SUPFAM" id="SSF47413">
    <property type="entry name" value="lambda repressor-like DNA-binding domains"/>
    <property type="match status" value="1"/>
</dbReference>
<evidence type="ECO:0000313" key="4">
    <source>
        <dbReference type="EMBL" id="SUP42811.1"/>
    </source>
</evidence>
<accession>A0A380NJZ8</accession>
<proteinExistence type="predicted"/>
<dbReference type="AlphaFoldDB" id="A0A380NJZ8"/>
<name>A0A380NJZ8_9FIRM</name>
<evidence type="ECO:0000256" key="2">
    <source>
        <dbReference type="SAM" id="Coils"/>
    </source>
</evidence>
<feature type="domain" description="HTH cro/C1-type" evidence="3">
    <location>
        <begin position="9"/>
        <end position="63"/>
    </location>
</feature>
<dbReference type="RefSeq" id="WP_172460562.1">
    <property type="nucleotide sequence ID" value="NZ_UHIO01000001.1"/>
</dbReference>
<dbReference type="SMART" id="SM00530">
    <property type="entry name" value="HTH_XRE"/>
    <property type="match status" value="1"/>
</dbReference>
<feature type="coiled-coil region" evidence="2">
    <location>
        <begin position="262"/>
        <end position="289"/>
    </location>
</feature>
<gene>
    <name evidence="4" type="ORF">NCTC12020_00962</name>
</gene>
<keyword evidence="5" id="KW-1185">Reference proteome</keyword>
<sequence>MDTRFSDNLKYIRDLYNLKQGDFAKVLGITKAQVSAYEREISKPNLDLVLNIASKLNCSIEQLTELPLSTLFYTEWVLKGTPHTLQYIFSEKNIEEFEALAGLVIISFNQVMNTGVIPEVPEVATNFLLLNSKYGGIISHHFEKIFNKIPVLNKNDILGRQEQPGDLTLVLEGYPLLVELYQQLNHASWLGQAKSWPTTGKNILALKLDNDRIIRLYISPLAYGCKLYACYDPFLESQIKIWLSLDINERQSISQQYYLNFYESLNEHKQQVELEIKKQREHLKKLLSE</sequence>
<evidence type="ECO:0000259" key="3">
    <source>
        <dbReference type="PROSITE" id="PS50943"/>
    </source>
</evidence>
<dbReference type="EMBL" id="UHIO01000001">
    <property type="protein sequence ID" value="SUP42811.1"/>
    <property type="molecule type" value="Genomic_DNA"/>
</dbReference>
<dbReference type="Pfam" id="PF01381">
    <property type="entry name" value="HTH_3"/>
    <property type="match status" value="1"/>
</dbReference>
<reference evidence="4 5" key="1">
    <citation type="submission" date="2018-06" db="EMBL/GenBank/DDBJ databases">
        <authorList>
            <consortium name="Pathogen Informatics"/>
            <person name="Doyle S."/>
        </authorList>
    </citation>
    <scope>NUCLEOTIDE SEQUENCE [LARGE SCALE GENOMIC DNA]</scope>
    <source>
        <strain evidence="4 5">NCTC12020</strain>
    </source>
</reference>
<dbReference type="PANTHER" id="PTHR46558:SF11">
    <property type="entry name" value="HTH-TYPE TRANSCRIPTIONAL REGULATOR XRE"/>
    <property type="match status" value="1"/>
</dbReference>
<dbReference type="PANTHER" id="PTHR46558">
    <property type="entry name" value="TRACRIPTIONAL REGULATORY PROTEIN-RELATED-RELATED"/>
    <property type="match status" value="1"/>
</dbReference>
<organism evidence="4 5">
    <name type="scientific">Veillonella criceti</name>
    <dbReference type="NCBI Taxonomy" id="103891"/>
    <lineage>
        <taxon>Bacteria</taxon>
        <taxon>Bacillati</taxon>
        <taxon>Bacillota</taxon>
        <taxon>Negativicutes</taxon>
        <taxon>Veillonellales</taxon>
        <taxon>Veillonellaceae</taxon>
        <taxon>Veillonella</taxon>
    </lineage>
</organism>
<dbReference type="InterPro" id="IPR001387">
    <property type="entry name" value="Cro/C1-type_HTH"/>
</dbReference>
<keyword evidence="1" id="KW-0238">DNA-binding</keyword>
<dbReference type="GO" id="GO:0003677">
    <property type="term" value="F:DNA binding"/>
    <property type="evidence" value="ECO:0007669"/>
    <property type="project" value="UniProtKB-KW"/>
</dbReference>
<dbReference type="PROSITE" id="PS50943">
    <property type="entry name" value="HTH_CROC1"/>
    <property type="match status" value="1"/>
</dbReference>
<evidence type="ECO:0000313" key="5">
    <source>
        <dbReference type="Proteomes" id="UP000255367"/>
    </source>
</evidence>